<proteinExistence type="predicted"/>
<dbReference type="GO" id="GO:0055037">
    <property type="term" value="C:recycling endosome"/>
    <property type="evidence" value="ECO:0007669"/>
    <property type="project" value="TreeGrafter"/>
</dbReference>
<dbReference type="PANTHER" id="PTHR32059">
    <property type="entry name" value="RAB11-BINDING PROTEIN RELCH"/>
    <property type="match status" value="1"/>
</dbReference>
<reference evidence="3" key="1">
    <citation type="journal article" date="2019" name="IScience">
        <title>Narwhal Genome Reveals Long-Term Low Genetic Diversity despite Current Large Abundance Size.</title>
        <authorList>
            <person name="Westbury M.V."/>
            <person name="Petersen B."/>
            <person name="Garde E."/>
            <person name="Heide-Jorgensen M.P."/>
            <person name="Lorenzen E.D."/>
        </authorList>
    </citation>
    <scope>NUCLEOTIDE SEQUENCE [LARGE SCALE GENOMIC DNA]</scope>
</reference>
<protein>
    <submittedName>
        <fullName evidence="2">Uncharacterized protein</fullName>
    </submittedName>
</protein>
<accession>A0A4U1EEH1</accession>
<feature type="compositionally biased region" description="Acidic residues" evidence="1">
    <location>
        <begin position="182"/>
        <end position="192"/>
    </location>
</feature>
<feature type="region of interest" description="Disordered" evidence="1">
    <location>
        <begin position="226"/>
        <end position="264"/>
    </location>
</feature>
<dbReference type="AlphaFoldDB" id="A0A4U1EEH1"/>
<name>A0A4U1EEH1_MONMO</name>
<evidence type="ECO:0000313" key="2">
    <source>
        <dbReference type="EMBL" id="TKC34323.1"/>
    </source>
</evidence>
<feature type="compositionally biased region" description="Basic residues" evidence="1">
    <location>
        <begin position="235"/>
        <end position="249"/>
    </location>
</feature>
<feature type="region of interest" description="Disordered" evidence="1">
    <location>
        <begin position="91"/>
        <end position="162"/>
    </location>
</feature>
<organism evidence="2 3">
    <name type="scientific">Monodon monoceros</name>
    <name type="common">Narwhal</name>
    <name type="synonym">Ceratodon monodon</name>
    <dbReference type="NCBI Taxonomy" id="40151"/>
    <lineage>
        <taxon>Eukaryota</taxon>
        <taxon>Metazoa</taxon>
        <taxon>Chordata</taxon>
        <taxon>Craniata</taxon>
        <taxon>Vertebrata</taxon>
        <taxon>Euteleostomi</taxon>
        <taxon>Mammalia</taxon>
        <taxon>Eutheria</taxon>
        <taxon>Laurasiatheria</taxon>
        <taxon>Artiodactyla</taxon>
        <taxon>Whippomorpha</taxon>
        <taxon>Cetacea</taxon>
        <taxon>Odontoceti</taxon>
        <taxon>Monodontidae</taxon>
        <taxon>Monodon</taxon>
    </lineage>
</organism>
<evidence type="ECO:0000313" key="3">
    <source>
        <dbReference type="Proteomes" id="UP000308365"/>
    </source>
</evidence>
<feature type="region of interest" description="Disordered" evidence="1">
    <location>
        <begin position="55"/>
        <end position="75"/>
    </location>
</feature>
<dbReference type="GO" id="GO:0005802">
    <property type="term" value="C:trans-Golgi network"/>
    <property type="evidence" value="ECO:0007669"/>
    <property type="project" value="InterPro"/>
</dbReference>
<feature type="region of interest" description="Disordered" evidence="1">
    <location>
        <begin position="179"/>
        <end position="201"/>
    </location>
</feature>
<dbReference type="PANTHER" id="PTHR32059:SF0">
    <property type="entry name" value="RAB11-BINDING PROTEIN RELCH"/>
    <property type="match status" value="1"/>
</dbReference>
<dbReference type="Proteomes" id="UP000308365">
    <property type="component" value="Unassembled WGS sequence"/>
</dbReference>
<comment type="caution">
    <text evidence="2">The sequence shown here is derived from an EMBL/GenBank/DDBJ whole genome shotgun (WGS) entry which is preliminary data.</text>
</comment>
<evidence type="ECO:0000256" key="1">
    <source>
        <dbReference type="SAM" id="MobiDB-lite"/>
    </source>
</evidence>
<gene>
    <name evidence="2" type="ORF">EI555_006732</name>
</gene>
<dbReference type="GO" id="GO:0032367">
    <property type="term" value="P:intracellular cholesterol transport"/>
    <property type="evidence" value="ECO:0007669"/>
    <property type="project" value="InterPro"/>
</dbReference>
<sequence length="427" mass="47619">MIENRGLTGGQSRPQVRGRLLLGFSPLVTPEQYPHGGARDRPSRAGIWRHASSDYTSDALHPQPTATSGAGAAAAGQARLPARLLLRGVAGPRSREGRQAPSHNPVYPARRGAASLAGGRGHPVRGTRRVLERAPGRPRWPRPRASCTNFPGRGRGERRGPGCPGLTCAQIVVDFQGHPQDVDQEEDDEEPYGPEISPRPNYAGLELLQKARARFSHFSGAALCCRGSRDDSPARRRRSRRRRRRRRRGPGAPEARPPPGTRARREIARGSRARLPFFPSLNANSLKAPTRKELSQSDKGCRKQRSFIGTKKLQIKSLEKRALKFLGNEFLFKNNYKLTSINFSDENKDQDFQLLDDADETFQNLQTYCKSTKKWAEFSCKSLNRSDKGKRKDSHLLISDKVDSTILRENLPNPFPKKGRNAIFSTE</sequence>
<dbReference type="EMBL" id="RWIC01001937">
    <property type="protein sequence ID" value="TKC34323.1"/>
    <property type="molecule type" value="Genomic_DNA"/>
</dbReference>
<dbReference type="InterPro" id="IPR040362">
    <property type="entry name" value="RELCH"/>
</dbReference>